<proteinExistence type="predicted"/>
<dbReference type="GO" id="GO:0003677">
    <property type="term" value="F:DNA binding"/>
    <property type="evidence" value="ECO:0007669"/>
    <property type="project" value="InterPro"/>
</dbReference>
<name>A0A2M7G8X0_9BACT</name>
<dbReference type="PANTHER" id="PTHR35807">
    <property type="entry name" value="TRANSCRIPTIONAL REGULATOR REDD-RELATED"/>
    <property type="match status" value="1"/>
</dbReference>
<feature type="domain" description="Bacterial transcriptional activator" evidence="1">
    <location>
        <begin position="710"/>
        <end position="854"/>
    </location>
</feature>
<dbReference type="SUPFAM" id="SSF48452">
    <property type="entry name" value="TPR-like"/>
    <property type="match status" value="2"/>
</dbReference>
<dbReference type="Proteomes" id="UP000231019">
    <property type="component" value="Unassembled WGS sequence"/>
</dbReference>
<dbReference type="GO" id="GO:0006355">
    <property type="term" value="P:regulation of DNA-templated transcription"/>
    <property type="evidence" value="ECO:0007669"/>
    <property type="project" value="InterPro"/>
</dbReference>
<dbReference type="Pfam" id="PF03704">
    <property type="entry name" value="BTAD"/>
    <property type="match status" value="1"/>
</dbReference>
<gene>
    <name evidence="2" type="ORF">COW36_04155</name>
</gene>
<evidence type="ECO:0000313" key="2">
    <source>
        <dbReference type="EMBL" id="PIW18491.1"/>
    </source>
</evidence>
<accession>A0A2M7G8X0</accession>
<protein>
    <recommendedName>
        <fullName evidence="1">Bacterial transcriptional activator domain-containing protein</fullName>
    </recommendedName>
</protein>
<dbReference type="InterPro" id="IPR005158">
    <property type="entry name" value="BTAD"/>
</dbReference>
<comment type="caution">
    <text evidence="2">The sequence shown here is derived from an EMBL/GenBank/DDBJ whole genome shotgun (WGS) entry which is preliminary data.</text>
</comment>
<dbReference type="SMART" id="SM00028">
    <property type="entry name" value="TPR"/>
    <property type="match status" value="3"/>
</dbReference>
<dbReference type="AlphaFoldDB" id="A0A2M7G8X0"/>
<dbReference type="EMBL" id="PFFQ01000012">
    <property type="protein sequence ID" value="PIW18491.1"/>
    <property type="molecule type" value="Genomic_DNA"/>
</dbReference>
<dbReference type="Gene3D" id="1.25.40.10">
    <property type="entry name" value="Tetratricopeptide repeat domain"/>
    <property type="match status" value="2"/>
</dbReference>
<dbReference type="InterPro" id="IPR019734">
    <property type="entry name" value="TPR_rpt"/>
</dbReference>
<dbReference type="PANTHER" id="PTHR35807:SF2">
    <property type="entry name" value="TRANSCRIPTIONAL ACTIVATOR DOMAIN"/>
    <property type="match status" value="1"/>
</dbReference>
<evidence type="ECO:0000259" key="1">
    <source>
        <dbReference type="SMART" id="SM01043"/>
    </source>
</evidence>
<dbReference type="InterPro" id="IPR051677">
    <property type="entry name" value="AfsR-DnrI-RedD_regulator"/>
</dbReference>
<sequence>MKAQAPPQTSPQLNFLVAPGGYGKTWWLTAQAARLGGNRIRLDSHRLPEIEKAGLWALLSQELDALGLESPSENTAEAWIKHFSKAAVWVQIDDWHRLENQSSCLEWVQEILRCPQVPFNFTLCSRRRPDLPIAASCASGNAHYLDQEDLKWSQAQAEQEWRKAGLEWSDSALQRWQKQAGWPLGCALEIRYETGQLGESAYETLLNQAIDQLFKDLSQDWQEFMNPARLPELRRWQLAPDQWLPLWRKRLFSHLLLSAQAWLMRALQTDKSPFESQVLLERGLALCKPAEAPLRLSMLTRLAHFASLEARWSDLDQALAEAEPLLSEGYAVDKAAWYYQKANRARQLCQYQEVAQHLKALFDLRADSGAALNLQARGYILQGLSAYQQGEYAQTRRSYQQAQVLAQTEQNSQMLLELEIMLAFLDALQGQENQLPETILEQVAQEPLAAQPMMWLNLTFLRILGEHLDLKLGREILEKVRETSKALNWNFMTPLIADVEARLWRFHKSYDSALRLHEQALALLPENTFESLHARLNLALTCSRLDDKQRAIQTLEEVVKEAEQSGSFSLLREARVALQELCPESAQSKITPNRPKTLIQTPQTSSHLSIRLLGGFQIEVGEAPLTHWPRKKAKHILIQLLFHPHGMHRESLADWLSGSDDLEQALRQLDVHIHSLRKVLEPDRKGKQASEFIHFHDACYSFNWQADFFWDYQSLNEASQEWLKLRENTPDQAYLSAAKALKLYQGPLLPELDFADYWLAEREGLERKISDLVSWSVAWLCQQNRPEEAEEIADRMLSIDPCNETSFAALLEIATFRKSLGRLKRIYHQMEEAFARKWETPPPEELEMLYKRLEKKLS</sequence>
<dbReference type="InterPro" id="IPR036388">
    <property type="entry name" value="WH-like_DNA-bd_sf"/>
</dbReference>
<dbReference type="Gene3D" id="1.10.10.10">
    <property type="entry name" value="Winged helix-like DNA-binding domain superfamily/Winged helix DNA-binding domain"/>
    <property type="match status" value="1"/>
</dbReference>
<dbReference type="InterPro" id="IPR016032">
    <property type="entry name" value="Sig_transdc_resp-reg_C-effctor"/>
</dbReference>
<evidence type="ECO:0000313" key="3">
    <source>
        <dbReference type="Proteomes" id="UP000231019"/>
    </source>
</evidence>
<dbReference type="SMART" id="SM01043">
    <property type="entry name" value="BTAD"/>
    <property type="match status" value="1"/>
</dbReference>
<reference evidence="2 3" key="1">
    <citation type="submission" date="2017-09" db="EMBL/GenBank/DDBJ databases">
        <title>Depth-based differentiation of microbial function through sediment-hosted aquifers and enrichment of novel symbionts in the deep terrestrial subsurface.</title>
        <authorList>
            <person name="Probst A.J."/>
            <person name="Ladd B."/>
            <person name="Jarett J.K."/>
            <person name="Geller-Mcgrath D.E."/>
            <person name="Sieber C.M."/>
            <person name="Emerson J.B."/>
            <person name="Anantharaman K."/>
            <person name="Thomas B.C."/>
            <person name="Malmstrom R."/>
            <person name="Stieglmeier M."/>
            <person name="Klingl A."/>
            <person name="Woyke T."/>
            <person name="Ryan C.M."/>
            <person name="Banfield J.F."/>
        </authorList>
    </citation>
    <scope>NUCLEOTIDE SEQUENCE [LARGE SCALE GENOMIC DNA]</scope>
    <source>
        <strain evidence="2">CG17_big_fil_post_rev_8_21_14_2_50_48_46</strain>
    </source>
</reference>
<dbReference type="SUPFAM" id="SSF46894">
    <property type="entry name" value="C-terminal effector domain of the bipartite response regulators"/>
    <property type="match status" value="1"/>
</dbReference>
<organism evidence="2 3">
    <name type="scientific">bacterium (Candidatus Blackallbacteria) CG17_big_fil_post_rev_8_21_14_2_50_48_46</name>
    <dbReference type="NCBI Taxonomy" id="2014261"/>
    <lineage>
        <taxon>Bacteria</taxon>
        <taxon>Candidatus Blackallbacteria</taxon>
    </lineage>
</organism>
<dbReference type="InterPro" id="IPR011990">
    <property type="entry name" value="TPR-like_helical_dom_sf"/>
</dbReference>